<dbReference type="InterPro" id="IPR027417">
    <property type="entry name" value="P-loop_NTPase"/>
</dbReference>
<geneLocation type="plasmid" evidence="7">
    <name>pAzo1</name>
</geneLocation>
<evidence type="ECO:0000259" key="5">
    <source>
        <dbReference type="PROSITE" id="PS51193"/>
    </source>
</evidence>
<dbReference type="SUPFAM" id="SSF52540">
    <property type="entry name" value="P-loop containing nucleoside triphosphate hydrolases"/>
    <property type="match status" value="2"/>
</dbReference>
<protein>
    <submittedName>
        <fullName evidence="6">Uncharacterized protein</fullName>
    </submittedName>
</protein>
<keyword evidence="2" id="KW-0378">Hydrolase</keyword>
<dbReference type="PROSITE" id="PS51192">
    <property type="entry name" value="HELICASE_ATP_BIND_1"/>
    <property type="match status" value="1"/>
</dbReference>
<keyword evidence="1" id="KW-0547">Nucleotide-binding</keyword>
<dbReference type="EMBL" id="CR555307">
    <property type="protein sequence ID" value="CAI10523.1"/>
    <property type="molecule type" value="Genomic_DNA"/>
</dbReference>
<evidence type="ECO:0000256" key="1">
    <source>
        <dbReference type="ARBA" id="ARBA00022741"/>
    </source>
</evidence>
<gene>
    <name evidence="6" type="ORF">p1B369</name>
</gene>
<keyword evidence="6" id="KW-0614">Plasmid</keyword>
<name>Q5NWP1_AROAE</name>
<evidence type="ECO:0000313" key="7">
    <source>
        <dbReference type="Proteomes" id="UP000006552"/>
    </source>
</evidence>
<dbReference type="AlphaFoldDB" id="Q5NWP1"/>
<dbReference type="InterPro" id="IPR014013">
    <property type="entry name" value="Helic_SF1/SF2_ATP-bd_DinG/Rad3"/>
</dbReference>
<proteinExistence type="predicted"/>
<dbReference type="InterPro" id="IPR011545">
    <property type="entry name" value="DEAD/DEAH_box_helicase_dom"/>
</dbReference>
<keyword evidence="7" id="KW-1185">Reference proteome</keyword>
<dbReference type="InterPro" id="IPR017548">
    <property type="entry name" value="CRISPR-assoc_helicase_Csf4"/>
</dbReference>
<dbReference type="KEGG" id="eba:p1B369"/>
<dbReference type="OrthoDB" id="9154961at2"/>
<evidence type="ECO:0000256" key="3">
    <source>
        <dbReference type="ARBA" id="ARBA00022840"/>
    </source>
</evidence>
<dbReference type="RefSeq" id="WP_011254656.1">
    <property type="nucleotide sequence ID" value="NC_006823.1"/>
</dbReference>
<keyword evidence="3" id="KW-0067">ATP-binding</keyword>
<dbReference type="Proteomes" id="UP000006552">
    <property type="component" value="Plasmid 1"/>
</dbReference>
<organism evidence="6 7">
    <name type="scientific">Aromatoleum aromaticum (strain DSM 19018 / LMG 30748 / EbN1)</name>
    <name type="common">Azoarcus sp. (strain EbN1)</name>
    <dbReference type="NCBI Taxonomy" id="76114"/>
    <lineage>
        <taxon>Bacteria</taxon>
        <taxon>Pseudomonadati</taxon>
        <taxon>Pseudomonadota</taxon>
        <taxon>Betaproteobacteria</taxon>
        <taxon>Rhodocyclales</taxon>
        <taxon>Rhodocyclaceae</taxon>
        <taxon>Aromatoleum</taxon>
    </lineage>
</organism>
<accession>Q5NWP1</accession>
<dbReference type="GO" id="GO:0005524">
    <property type="term" value="F:ATP binding"/>
    <property type="evidence" value="ECO:0007669"/>
    <property type="project" value="UniProtKB-KW"/>
</dbReference>
<dbReference type="NCBIfam" id="TIGR03117">
    <property type="entry name" value="cas_csf4"/>
    <property type="match status" value="1"/>
</dbReference>
<sequence>MAVVVTFRVPKNVCEKLVPGFGTPAADALAVKHVMRSTVAKALEEKLDLLHIEVPSKAAIERVNLSLNSELAEQVRVLSKSSGVPESVVCQRLILSYAAVHESAHLESVPGGCELLEEAWAAAGLSTRVEQAQVFLNLRGAFEGGQIALVEAATGVGKTLAMLLAAEQCLRDHPGGRVAIAVPTIALMRQFAEAYGRLPGSLSMHPLHAVFGRREFVSRDAVRELLKNPKYFDAMQAVERWIELDGEPLPDSPFQKRWLVSTLKQIAPALPVAVCCLSDTPDEDDPGFQSYLEQFEHEIRPESEILLCTHAMLGYSTKQRHWVASRSDEVRALRTREIDLMLAIRAEENGKEKARLLQALREIEAERIRCGAEASEHAGKLPPFAYLLVDEAHQFEAAMASANASYLSLRDLLRAAEYCHKEGYGISAAKVAAIRAGIERLRAISLFAKGETIALSERTSAAEQVRASLAEILDACSVGRVRNRDENRSAHAKLREVEYAKIILRAAVNSQSSRQHALVKFSPVRTYPQLYVGAGRVDGLMGSLWGSVSGAACVSATLLLPKADGGYSSYHHKRLLSIPDGRFHAFAPISPSWLREAIQSVHLPVAEPRLCPPSRGDKLTSAALQEAERTWLEAVCEEVTRIQASAAGGVLVLMTSYHSIQVLSALMPFQLRASAVFGTADATLAEQASAFLRLRMAGRKAVWFATGGAWTGLDIGGHEPLHTLLGQPALSAEEDNVLTDVVIPRLPFGLNKSVTHEYRIRNEPAVPWEVLDMILRLKQGMGRLIRRAGLPNNRRIHLLDSRIHRPHFKMIDERVRSIFAPYGRG</sequence>
<dbReference type="GO" id="GO:0016787">
    <property type="term" value="F:hydrolase activity"/>
    <property type="evidence" value="ECO:0007669"/>
    <property type="project" value="UniProtKB-KW"/>
</dbReference>
<evidence type="ECO:0000259" key="4">
    <source>
        <dbReference type="PROSITE" id="PS51192"/>
    </source>
</evidence>
<dbReference type="PROSITE" id="PS51193">
    <property type="entry name" value="HELICASE_ATP_BIND_2"/>
    <property type="match status" value="1"/>
</dbReference>
<evidence type="ECO:0000313" key="6">
    <source>
        <dbReference type="EMBL" id="CAI10523.1"/>
    </source>
</evidence>
<dbReference type="InterPro" id="IPR014001">
    <property type="entry name" value="Helicase_ATP-bd"/>
</dbReference>
<dbReference type="SMART" id="SM00487">
    <property type="entry name" value="DEXDc"/>
    <property type="match status" value="1"/>
</dbReference>
<dbReference type="CDD" id="cd09708">
    <property type="entry name" value="Csf4_U"/>
    <property type="match status" value="1"/>
</dbReference>
<dbReference type="Pfam" id="PF00270">
    <property type="entry name" value="DEAD"/>
    <property type="match status" value="1"/>
</dbReference>
<dbReference type="GO" id="GO:0003676">
    <property type="term" value="F:nucleic acid binding"/>
    <property type="evidence" value="ECO:0007669"/>
    <property type="project" value="InterPro"/>
</dbReference>
<feature type="domain" description="Helicase ATP-binding" evidence="5">
    <location>
        <begin position="117"/>
        <end position="469"/>
    </location>
</feature>
<evidence type="ECO:0000256" key="2">
    <source>
        <dbReference type="ARBA" id="ARBA00022801"/>
    </source>
</evidence>
<dbReference type="HOGENOM" id="CLU_347099_0_0_4"/>
<reference evidence="6 7" key="1">
    <citation type="journal article" date="2005" name="Arch. Microbiol.">
        <title>The genome sequence of an anaerobic aromatic-degrading denitrifying bacterium, strain EbN1.</title>
        <authorList>
            <person name="Rabus R."/>
            <person name="Kube M."/>
            <person name="Heider J."/>
            <person name="Beck A."/>
            <person name="Heitmann K."/>
            <person name="Widdel F."/>
            <person name="Reinhardt R."/>
        </authorList>
    </citation>
    <scope>NUCLEOTIDE SEQUENCE [LARGE SCALE GENOMIC DNA]</scope>
    <source>
        <strain evidence="6 7">EbN1</strain>
        <plasmid evidence="7">Plasmid pAzo1</plasmid>
    </source>
</reference>
<feature type="domain" description="Helicase ATP-binding" evidence="4">
    <location>
        <begin position="139"/>
        <end position="232"/>
    </location>
</feature>
<dbReference type="Gene3D" id="3.40.50.300">
    <property type="entry name" value="P-loop containing nucleotide triphosphate hydrolases"/>
    <property type="match status" value="2"/>
</dbReference>